<dbReference type="AlphaFoldDB" id="A0A9D5X0I9"/>
<organism evidence="1 2">
    <name type="scientific">Prevotella nigrescens</name>
    <dbReference type="NCBI Taxonomy" id="28133"/>
    <lineage>
        <taxon>Bacteria</taxon>
        <taxon>Pseudomonadati</taxon>
        <taxon>Bacteroidota</taxon>
        <taxon>Bacteroidia</taxon>
        <taxon>Bacteroidales</taxon>
        <taxon>Prevotellaceae</taxon>
        <taxon>Prevotella</taxon>
    </lineage>
</organism>
<reference evidence="1" key="1">
    <citation type="submission" date="2020-04" db="EMBL/GenBank/DDBJ databases">
        <title>Deep metagenomics examines the oral microbiome during advanced dental caries in children, revealing novel taxa and co-occurrences with host molecules.</title>
        <authorList>
            <person name="Baker J.L."/>
            <person name="Morton J.T."/>
            <person name="Dinis M."/>
            <person name="Alvarez R."/>
            <person name="Tran N.C."/>
            <person name="Knight R."/>
            <person name="Edlund A."/>
        </authorList>
    </citation>
    <scope>NUCLEOTIDE SEQUENCE</scope>
    <source>
        <strain evidence="1">JCVI_32_bin.50</strain>
    </source>
</reference>
<sequence>MKNQKHMKQIKYLPINWSNGLKLSGQHFIDAHLHMVECFQHLRAEHVTEYNYGIGMPLEHHSSSVSVEVVGAGAESSTIRLNHCNAITLGGSTIVFEPELYGSFSPEFTLSDLGKDAADGGVYIAITASYDRLIPVGYPDPNEIPLRHPHLLPEIQITAVPVQSGNEHFLNKDFVIIGKGLLEGRGFVLDDEYIPPVQRLAYSQKLRTSLNGTIVHLNHMEDCIGQIYQKNVDDSRRSTLTSNVFTLCRAIDEYYAHQFFQIENILIEEPPIRYLQSINILARSIFNALRTIPNKEYEYMLQYFYEWTEISPSSFETTVGDVLSLKYNHLDIAKTDRVIQRLVTTLDAIIKKMSELDYIGLIRENIIISDDSNAEQERTKKKWRFLD</sequence>
<protein>
    <submittedName>
        <fullName evidence="1">Uncharacterized protein</fullName>
    </submittedName>
</protein>
<evidence type="ECO:0000313" key="1">
    <source>
        <dbReference type="EMBL" id="MBF1447117.1"/>
    </source>
</evidence>
<gene>
    <name evidence="1" type="ORF">HXN55_07035</name>
</gene>
<evidence type="ECO:0000313" key="2">
    <source>
        <dbReference type="Proteomes" id="UP000787419"/>
    </source>
</evidence>
<dbReference type="Proteomes" id="UP000787419">
    <property type="component" value="Unassembled WGS sequence"/>
</dbReference>
<accession>A0A9D5X0I9</accession>
<comment type="caution">
    <text evidence="1">The sequence shown here is derived from an EMBL/GenBank/DDBJ whole genome shotgun (WGS) entry which is preliminary data.</text>
</comment>
<name>A0A9D5X0I9_9BACT</name>
<dbReference type="EMBL" id="JABZTM010000069">
    <property type="protein sequence ID" value="MBF1447117.1"/>
    <property type="molecule type" value="Genomic_DNA"/>
</dbReference>
<proteinExistence type="predicted"/>